<dbReference type="InterPro" id="IPR003593">
    <property type="entry name" value="AAA+_ATPase"/>
</dbReference>
<dbReference type="PROSITE" id="PS50893">
    <property type="entry name" value="ABC_TRANSPORTER_2"/>
    <property type="match status" value="1"/>
</dbReference>
<dbReference type="CDD" id="cd03219">
    <property type="entry name" value="ABC_Mj1267_LivG_branched"/>
    <property type="match status" value="1"/>
</dbReference>
<evidence type="ECO:0000256" key="4">
    <source>
        <dbReference type="SAM" id="MobiDB-lite"/>
    </source>
</evidence>
<dbReference type="EMBL" id="JAUSUZ010000001">
    <property type="protein sequence ID" value="MDQ0370511.1"/>
    <property type="molecule type" value="Genomic_DNA"/>
</dbReference>
<accession>A0AAE3W6N5</accession>
<dbReference type="Pfam" id="PF12399">
    <property type="entry name" value="BCA_ABC_TP_C"/>
    <property type="match status" value="1"/>
</dbReference>
<keyword evidence="1" id="KW-0813">Transport</keyword>
<dbReference type="RefSeq" id="WP_307246533.1">
    <property type="nucleotide sequence ID" value="NZ_JAUSUZ010000001.1"/>
</dbReference>
<gene>
    <name evidence="6" type="ORF">J2S42_007180</name>
</gene>
<evidence type="ECO:0000256" key="1">
    <source>
        <dbReference type="ARBA" id="ARBA00022448"/>
    </source>
</evidence>
<feature type="domain" description="ABC transporter" evidence="5">
    <location>
        <begin position="20"/>
        <end position="265"/>
    </location>
</feature>
<dbReference type="GO" id="GO:0005524">
    <property type="term" value="F:ATP binding"/>
    <property type="evidence" value="ECO:0007669"/>
    <property type="project" value="UniProtKB-KW"/>
</dbReference>
<dbReference type="InterPro" id="IPR027417">
    <property type="entry name" value="P-loop_NTPase"/>
</dbReference>
<evidence type="ECO:0000256" key="2">
    <source>
        <dbReference type="ARBA" id="ARBA00022741"/>
    </source>
</evidence>
<dbReference type="GO" id="GO:0016887">
    <property type="term" value="F:ATP hydrolysis activity"/>
    <property type="evidence" value="ECO:0007669"/>
    <property type="project" value="InterPro"/>
</dbReference>
<proteinExistence type="predicted"/>
<dbReference type="PANTHER" id="PTHR45772:SF1">
    <property type="entry name" value="ABC TRANSPORTER ATP-BINDING PROTEIN"/>
    <property type="match status" value="1"/>
</dbReference>
<dbReference type="InterPro" id="IPR032823">
    <property type="entry name" value="BCA_ABC_TP_C"/>
</dbReference>
<dbReference type="GO" id="GO:0005886">
    <property type="term" value="C:plasma membrane"/>
    <property type="evidence" value="ECO:0007669"/>
    <property type="project" value="TreeGrafter"/>
</dbReference>
<dbReference type="PANTHER" id="PTHR45772">
    <property type="entry name" value="CONSERVED COMPONENT OF ABC TRANSPORTER FOR NATURAL AMINO ACIDS-RELATED"/>
    <property type="match status" value="1"/>
</dbReference>
<dbReference type="SUPFAM" id="SSF52540">
    <property type="entry name" value="P-loop containing nucleoside triphosphate hydrolases"/>
    <property type="match status" value="1"/>
</dbReference>
<reference evidence="6 7" key="1">
    <citation type="submission" date="2023-07" db="EMBL/GenBank/DDBJ databases">
        <title>Sequencing the genomes of 1000 actinobacteria strains.</title>
        <authorList>
            <person name="Klenk H.-P."/>
        </authorList>
    </citation>
    <scope>NUCLEOTIDE SEQUENCE [LARGE SCALE GENOMIC DNA]</scope>
    <source>
        <strain evidence="6 7">DSM 44709</strain>
    </source>
</reference>
<feature type="region of interest" description="Disordered" evidence="4">
    <location>
        <begin position="269"/>
        <end position="315"/>
    </location>
</feature>
<evidence type="ECO:0000256" key="3">
    <source>
        <dbReference type="ARBA" id="ARBA00022840"/>
    </source>
</evidence>
<evidence type="ECO:0000313" key="6">
    <source>
        <dbReference type="EMBL" id="MDQ0370511.1"/>
    </source>
</evidence>
<dbReference type="SMART" id="SM00382">
    <property type="entry name" value="AAA"/>
    <property type="match status" value="1"/>
</dbReference>
<dbReference type="InterPro" id="IPR051120">
    <property type="entry name" value="ABC_AA/LPS_Transport"/>
</dbReference>
<dbReference type="AlphaFoldDB" id="A0AAE3W6N5"/>
<keyword evidence="3 6" id="KW-0067">ATP-binding</keyword>
<comment type="caution">
    <text evidence="6">The sequence shown here is derived from an EMBL/GenBank/DDBJ whole genome shotgun (WGS) entry which is preliminary data.</text>
</comment>
<protein>
    <submittedName>
        <fullName evidence="6">Branched-chain amino acid transport system ATP-binding protein</fullName>
    </submittedName>
</protein>
<keyword evidence="2" id="KW-0547">Nucleotide-binding</keyword>
<organism evidence="6 7">
    <name type="scientific">Catenuloplanes indicus</name>
    <dbReference type="NCBI Taxonomy" id="137267"/>
    <lineage>
        <taxon>Bacteria</taxon>
        <taxon>Bacillati</taxon>
        <taxon>Actinomycetota</taxon>
        <taxon>Actinomycetes</taxon>
        <taxon>Micromonosporales</taxon>
        <taxon>Micromonosporaceae</taxon>
        <taxon>Catenuloplanes</taxon>
    </lineage>
</organism>
<dbReference type="Pfam" id="PF00005">
    <property type="entry name" value="ABC_tran"/>
    <property type="match status" value="1"/>
</dbReference>
<evidence type="ECO:0000313" key="7">
    <source>
        <dbReference type="Proteomes" id="UP001240236"/>
    </source>
</evidence>
<evidence type="ECO:0000259" key="5">
    <source>
        <dbReference type="PROSITE" id="PS50893"/>
    </source>
</evidence>
<dbReference type="Proteomes" id="UP001240236">
    <property type="component" value="Unassembled WGS sequence"/>
</dbReference>
<dbReference type="Gene3D" id="3.40.50.300">
    <property type="entry name" value="P-loop containing nucleotide triphosphate hydrolases"/>
    <property type="match status" value="1"/>
</dbReference>
<name>A0AAE3W6N5_9ACTN</name>
<keyword evidence="7" id="KW-1185">Reference proteome</keyword>
<dbReference type="InterPro" id="IPR003439">
    <property type="entry name" value="ABC_transporter-like_ATP-bd"/>
</dbReference>
<sequence>MGAPPHNAPPHNAPPSHQGLELAGVGVRFGGLTALDDVSLTVPPRRIVGVIGPNGAGKTTVFNVICGFVVPHTGTLTLGGRPLRPAPHRLSRAGIARTLQGVGLFAGLTLAENVMTGARARSGFVSSLLATPRAARDERRLRTEAVALLDSLDIARYADALPATLPYAIQKKAGLARALAARPHLLLLDEPAGGLGAEEIDELAALIRDLPASAGTAVLLVEHHMDLVMSVCDEIVVLDFGRVVATGTPDQVRGDPAVAAAYLGTEAIAPGDAGPVPDSGDARPPAGGPTGGATTAGRPPDPPPGGPGDGVVALR</sequence>